<dbReference type="AlphaFoldDB" id="A0A8T4CA77"/>
<evidence type="ECO:0000313" key="3">
    <source>
        <dbReference type="Proteomes" id="UP000774699"/>
    </source>
</evidence>
<proteinExistence type="predicted"/>
<keyword evidence="1" id="KW-0472">Membrane</keyword>
<keyword evidence="1" id="KW-0812">Transmembrane</keyword>
<sequence length="140" mass="15893">MHRIMLFRLGTKDVHLPKLFGAFLMLAAAIMMIQSLTGMFDSWENVKAVHACIDAANTGTASIHDCQTMAYYGFNILLRANQYRLTDMQIAAGLLPKVANVFFWVGAFIVGLVLYRSWKILIPIEESITNIKTPKWKKKR</sequence>
<reference evidence="2" key="1">
    <citation type="submission" date="2019-03" db="EMBL/GenBank/DDBJ databases">
        <title>Lake Tanganyika Metagenome-Assembled Genomes (MAGs).</title>
        <authorList>
            <person name="Tran P."/>
        </authorList>
    </citation>
    <scope>NUCLEOTIDE SEQUENCE</scope>
    <source>
        <strain evidence="2">M_DeepCast_50m_m2_156</strain>
    </source>
</reference>
<dbReference type="EMBL" id="VGJJ01000007">
    <property type="protein sequence ID" value="MBM3282035.1"/>
    <property type="molecule type" value="Genomic_DNA"/>
</dbReference>
<name>A0A8T4CA77_9ARCH</name>
<organism evidence="2 3">
    <name type="scientific">Candidatus Iainarchaeum sp</name>
    <dbReference type="NCBI Taxonomy" id="3101447"/>
    <lineage>
        <taxon>Archaea</taxon>
        <taxon>Candidatus Iainarchaeota</taxon>
        <taxon>Candidatus Iainarchaeia</taxon>
        <taxon>Candidatus Iainarchaeales</taxon>
        <taxon>Candidatus Iainarchaeaceae</taxon>
        <taxon>Candidatus Iainarchaeum</taxon>
    </lineage>
</organism>
<evidence type="ECO:0000313" key="2">
    <source>
        <dbReference type="EMBL" id="MBM3282035.1"/>
    </source>
</evidence>
<protein>
    <submittedName>
        <fullName evidence="2">Uncharacterized protein</fullName>
    </submittedName>
</protein>
<keyword evidence="1" id="KW-1133">Transmembrane helix</keyword>
<evidence type="ECO:0000256" key="1">
    <source>
        <dbReference type="SAM" id="Phobius"/>
    </source>
</evidence>
<feature type="transmembrane region" description="Helical" evidence="1">
    <location>
        <begin position="94"/>
        <end position="115"/>
    </location>
</feature>
<accession>A0A8T4CA77</accession>
<gene>
    <name evidence="2" type="ORF">FJY86_01685</name>
</gene>
<feature type="transmembrane region" description="Helical" evidence="1">
    <location>
        <begin position="20"/>
        <end position="40"/>
    </location>
</feature>
<dbReference type="Proteomes" id="UP000774699">
    <property type="component" value="Unassembled WGS sequence"/>
</dbReference>
<comment type="caution">
    <text evidence="2">The sequence shown here is derived from an EMBL/GenBank/DDBJ whole genome shotgun (WGS) entry which is preliminary data.</text>
</comment>